<dbReference type="AlphaFoldDB" id="A0A8J3UQI2"/>
<protein>
    <submittedName>
        <fullName evidence="1">Uncharacterized protein</fullName>
    </submittedName>
</protein>
<evidence type="ECO:0000313" key="2">
    <source>
        <dbReference type="Proteomes" id="UP000644610"/>
    </source>
</evidence>
<proteinExistence type="predicted"/>
<organism evidence="1 2">
    <name type="scientific">Planotetraspora silvatica</name>
    <dbReference type="NCBI Taxonomy" id="234614"/>
    <lineage>
        <taxon>Bacteria</taxon>
        <taxon>Bacillati</taxon>
        <taxon>Actinomycetota</taxon>
        <taxon>Actinomycetes</taxon>
        <taxon>Streptosporangiales</taxon>
        <taxon>Streptosporangiaceae</taxon>
        <taxon>Planotetraspora</taxon>
    </lineage>
</organism>
<reference evidence="1" key="1">
    <citation type="submission" date="2021-01" db="EMBL/GenBank/DDBJ databases">
        <title>Whole genome shotgun sequence of Planotetraspora silvatica NBRC 100141.</title>
        <authorList>
            <person name="Komaki H."/>
            <person name="Tamura T."/>
        </authorList>
    </citation>
    <scope>NUCLEOTIDE SEQUENCE</scope>
    <source>
        <strain evidence="1">NBRC 100141</strain>
    </source>
</reference>
<gene>
    <name evidence="1" type="ORF">Psi02_64730</name>
</gene>
<accession>A0A8J3UQI2</accession>
<name>A0A8J3UQI2_9ACTN</name>
<keyword evidence="2" id="KW-1185">Reference proteome</keyword>
<sequence>MRLREKRWTALARESNHYGEQAARFLLDGHYKIAVDAGDRAIRAAGRLHRSDKGDRDVIEVLADHLRNRAETQALWVRTPGMWNTARATPLIKDATRALGLFEALAPDAKYPVRPAEASGAAEALLAWQDVAEGYAGLIEHSPSPIGPIWSTFYAMARQAEWLQAVDEPKLADAYLAATASMADGRWHELVTRLRAPLEKVVERLVTEQGTHQ</sequence>
<dbReference type="EMBL" id="BOOQ01000048">
    <property type="protein sequence ID" value="GII50049.1"/>
    <property type="molecule type" value="Genomic_DNA"/>
</dbReference>
<evidence type="ECO:0000313" key="1">
    <source>
        <dbReference type="EMBL" id="GII50049.1"/>
    </source>
</evidence>
<dbReference type="Proteomes" id="UP000644610">
    <property type="component" value="Unassembled WGS sequence"/>
</dbReference>
<comment type="caution">
    <text evidence="1">The sequence shown here is derived from an EMBL/GenBank/DDBJ whole genome shotgun (WGS) entry which is preliminary data.</text>
</comment>
<dbReference type="RefSeq" id="WP_203979560.1">
    <property type="nucleotide sequence ID" value="NZ_BAAAKY010000078.1"/>
</dbReference>